<sequence length="371" mass="41747">MKEHMITQRIHRLRQDFAALFDTIVVLSDENRRYLSGYTGEDGSYDETAGLLIITQNDLILATDSRYDTQARDEASQFTIHCCKESLTKELPGLLKSVNAHRVGIEESRLTYRLHQKFCEEIKKDQDLDIEFTQADDLLSSFRTRKDPEELMRIRAALTLAEKAFLKFRTHIHTGMTEREAAWLLEKTMREMGADGLSFPVIAASGPNSALAHAIPSDRQFKEGEPLLFDFGAKLDGYCSDTTRTLVIGEPDTRFKEIYDILFQAQERAITAIAPHVAASDIDKVARDYIDATAYNGTFGHSLGHGVGLAIHEEPRVSRLSSAILEPGMVITVEPGIYLPQWGGIRLENMVVVTDTGAEVLNTMDYRDFRL</sequence>
<dbReference type="PROSITE" id="PS00491">
    <property type="entry name" value="PROLINE_PEPTIDASE"/>
    <property type="match status" value="1"/>
</dbReference>
<keyword evidence="1" id="KW-0645">Protease</keyword>
<dbReference type="InterPro" id="IPR036005">
    <property type="entry name" value="Creatinase/aminopeptidase-like"/>
</dbReference>
<feature type="domain" description="Peptidase M24" evidence="5">
    <location>
        <begin position="153"/>
        <end position="355"/>
    </location>
</feature>
<keyword evidence="7" id="KW-0224">Dipeptidase</keyword>
<dbReference type="STRING" id="177437.HRM2_33210"/>
<name>C0QM79_DESAH</name>
<dbReference type="eggNOG" id="COG0006">
    <property type="taxonomic scope" value="Bacteria"/>
</dbReference>
<dbReference type="Pfam" id="PF00557">
    <property type="entry name" value="Peptidase_M24"/>
    <property type="match status" value="1"/>
</dbReference>
<dbReference type="EMBL" id="CP001087">
    <property type="protein sequence ID" value="ACN16396.1"/>
    <property type="molecule type" value="Genomic_DNA"/>
</dbReference>
<dbReference type="InterPro" id="IPR001131">
    <property type="entry name" value="Peptidase_M24B_aminopep-P_CS"/>
</dbReference>
<dbReference type="Proteomes" id="UP000000442">
    <property type="component" value="Chromosome"/>
</dbReference>
<evidence type="ECO:0000256" key="1">
    <source>
        <dbReference type="ARBA" id="ARBA00022670"/>
    </source>
</evidence>
<dbReference type="GO" id="GO:0004177">
    <property type="term" value="F:aminopeptidase activity"/>
    <property type="evidence" value="ECO:0007669"/>
    <property type="project" value="UniProtKB-ARBA"/>
</dbReference>
<dbReference type="AlphaFoldDB" id="C0QM79"/>
<dbReference type="InterPro" id="IPR000994">
    <property type="entry name" value="Pept_M24"/>
</dbReference>
<dbReference type="GO" id="GO:0046872">
    <property type="term" value="F:metal ion binding"/>
    <property type="evidence" value="ECO:0007669"/>
    <property type="project" value="UniProtKB-KW"/>
</dbReference>
<dbReference type="InterPro" id="IPR000587">
    <property type="entry name" value="Creatinase_N"/>
</dbReference>
<dbReference type="GO" id="GO:0008235">
    <property type="term" value="F:metalloexopeptidase activity"/>
    <property type="evidence" value="ECO:0007669"/>
    <property type="project" value="UniProtKB-ARBA"/>
</dbReference>
<keyword evidence="8" id="KW-1185">Reference proteome</keyword>
<dbReference type="InterPro" id="IPR001714">
    <property type="entry name" value="Pept_M24_MAP"/>
</dbReference>
<evidence type="ECO:0000313" key="8">
    <source>
        <dbReference type="Proteomes" id="UP000000442"/>
    </source>
</evidence>
<dbReference type="PANTHER" id="PTHR46112">
    <property type="entry name" value="AMINOPEPTIDASE"/>
    <property type="match status" value="1"/>
</dbReference>
<keyword evidence="3 7" id="KW-0378">Hydrolase</keyword>
<dbReference type="SUPFAM" id="SSF53092">
    <property type="entry name" value="Creatinase/prolidase N-terminal domain"/>
    <property type="match status" value="1"/>
</dbReference>
<dbReference type="KEGG" id="dat:HRM2_33210"/>
<feature type="domain" description="Creatinase N-terminal" evidence="6">
    <location>
        <begin position="9"/>
        <end position="143"/>
    </location>
</feature>
<dbReference type="Pfam" id="PF01321">
    <property type="entry name" value="Creatinase_N"/>
    <property type="match status" value="1"/>
</dbReference>
<dbReference type="EC" id="3.4.13.9" evidence="7"/>
<proteinExistence type="predicted"/>
<keyword evidence="2" id="KW-0479">Metal-binding</keyword>
<dbReference type="CDD" id="cd01092">
    <property type="entry name" value="APP-like"/>
    <property type="match status" value="1"/>
</dbReference>
<dbReference type="InterPro" id="IPR029149">
    <property type="entry name" value="Creatin/AminoP/Spt16_N"/>
</dbReference>
<accession>C0QM79</accession>
<reference evidence="7 8" key="1">
    <citation type="journal article" date="2009" name="Environ. Microbiol.">
        <title>Genome sequence of Desulfobacterium autotrophicum HRM2, a marine sulfate reducer oxidizing organic carbon completely to carbon dioxide.</title>
        <authorList>
            <person name="Strittmatter A.W."/>
            <person name="Liesegang H."/>
            <person name="Rabus R."/>
            <person name="Decker I."/>
            <person name="Amann J."/>
            <person name="Andres S."/>
            <person name="Henne A."/>
            <person name="Fricke W.F."/>
            <person name="Martinez-Arias R."/>
            <person name="Bartels D."/>
            <person name="Goesmann A."/>
            <person name="Krause L."/>
            <person name="Puehler A."/>
            <person name="Klenk H.P."/>
            <person name="Richter M."/>
            <person name="Schuler M."/>
            <person name="Gloeckner F.O."/>
            <person name="Meyerdierks A."/>
            <person name="Gottschalk G."/>
            <person name="Amann R."/>
        </authorList>
    </citation>
    <scope>NUCLEOTIDE SEQUENCE [LARGE SCALE GENOMIC DNA]</scope>
    <source>
        <strain evidence="8">ATCC 43914 / DSM 3382 / HRM2</strain>
    </source>
</reference>
<evidence type="ECO:0000256" key="2">
    <source>
        <dbReference type="ARBA" id="ARBA00022723"/>
    </source>
</evidence>
<dbReference type="InterPro" id="IPR050659">
    <property type="entry name" value="Peptidase_M24B"/>
</dbReference>
<dbReference type="Gene3D" id="3.90.230.10">
    <property type="entry name" value="Creatinase/methionine aminopeptidase superfamily"/>
    <property type="match status" value="1"/>
</dbReference>
<evidence type="ECO:0000259" key="6">
    <source>
        <dbReference type="Pfam" id="PF01321"/>
    </source>
</evidence>
<dbReference type="PANTHER" id="PTHR46112:SF3">
    <property type="entry name" value="AMINOPEPTIDASE YPDF"/>
    <property type="match status" value="1"/>
</dbReference>
<dbReference type="Gene3D" id="3.40.350.10">
    <property type="entry name" value="Creatinase/prolidase N-terminal domain"/>
    <property type="match status" value="1"/>
</dbReference>
<dbReference type="GO" id="GO:0102009">
    <property type="term" value="F:proline dipeptidase activity"/>
    <property type="evidence" value="ECO:0007669"/>
    <property type="project" value="UniProtKB-EC"/>
</dbReference>
<protein>
    <submittedName>
        <fullName evidence="7">PepQ</fullName>
        <ecNumber evidence="7">3.4.13.9</ecNumber>
    </submittedName>
</protein>
<evidence type="ECO:0000313" key="7">
    <source>
        <dbReference type="EMBL" id="ACN16396.1"/>
    </source>
</evidence>
<dbReference type="OrthoDB" id="9806388at2"/>
<dbReference type="RefSeq" id="WP_015905158.1">
    <property type="nucleotide sequence ID" value="NC_012108.1"/>
</dbReference>
<dbReference type="PRINTS" id="PR00599">
    <property type="entry name" value="MAPEPTIDASE"/>
</dbReference>
<dbReference type="GO" id="GO:0006508">
    <property type="term" value="P:proteolysis"/>
    <property type="evidence" value="ECO:0007669"/>
    <property type="project" value="UniProtKB-KW"/>
</dbReference>
<evidence type="ECO:0000256" key="3">
    <source>
        <dbReference type="ARBA" id="ARBA00022801"/>
    </source>
</evidence>
<dbReference type="SUPFAM" id="SSF55920">
    <property type="entry name" value="Creatinase/aminopeptidase"/>
    <property type="match status" value="1"/>
</dbReference>
<dbReference type="HOGENOM" id="CLU_017266_4_2_7"/>
<gene>
    <name evidence="7" type="primary">pepQ</name>
    <name evidence="7" type="ordered locus">HRM2_33210</name>
</gene>
<evidence type="ECO:0000259" key="5">
    <source>
        <dbReference type="Pfam" id="PF00557"/>
    </source>
</evidence>
<keyword evidence="4" id="KW-0482">Metalloprotease</keyword>
<organism evidence="7 8">
    <name type="scientific">Desulforapulum autotrophicum (strain ATCC 43914 / DSM 3382 / VKM B-1955 / HRM2)</name>
    <name type="common">Desulfobacterium autotrophicum</name>
    <dbReference type="NCBI Taxonomy" id="177437"/>
    <lineage>
        <taxon>Bacteria</taxon>
        <taxon>Pseudomonadati</taxon>
        <taxon>Thermodesulfobacteriota</taxon>
        <taxon>Desulfobacteria</taxon>
        <taxon>Desulfobacterales</taxon>
        <taxon>Desulfobacteraceae</taxon>
        <taxon>Desulforapulum</taxon>
    </lineage>
</organism>
<evidence type="ECO:0000256" key="4">
    <source>
        <dbReference type="ARBA" id="ARBA00023049"/>
    </source>
</evidence>